<dbReference type="PANTHER" id="PTHR43007:SF1">
    <property type="entry name" value="2-PHOSPHO-L-LACTATE TRANSFERASE"/>
    <property type="match status" value="1"/>
</dbReference>
<evidence type="ECO:0000256" key="2">
    <source>
        <dbReference type="ARBA" id="ARBA00022842"/>
    </source>
</evidence>
<accession>A0A933W1L4</accession>
<proteinExistence type="inferred from homology"/>
<dbReference type="PANTHER" id="PTHR43007">
    <property type="entry name" value="2-PHOSPHO-L-LACTATE TRANSFERASE"/>
    <property type="match status" value="1"/>
</dbReference>
<dbReference type="InterPro" id="IPR010115">
    <property type="entry name" value="FbiA/CofD"/>
</dbReference>
<dbReference type="GO" id="GO:0043743">
    <property type="term" value="F:LPPG:FO 2-phospho-L-lactate transferase activity"/>
    <property type="evidence" value="ECO:0007669"/>
    <property type="project" value="UniProtKB-EC"/>
</dbReference>
<dbReference type="InterPro" id="IPR038136">
    <property type="entry name" value="CofD-like_dom_sf"/>
</dbReference>
<dbReference type="Gene3D" id="3.40.50.10680">
    <property type="entry name" value="CofD-like domains"/>
    <property type="match status" value="1"/>
</dbReference>
<sequence>MISPAAEDHIIALAGGVGGAKLADGLSHLLGDRLTVVVNTGDDFEHLGFHISPDLDTVTYTLGGVANSQQGWGLEGETWGFMEQLARLGGPAWFKLGDRDLATHAYRTNRFREGATLTDVTAELSAALGVASRLLPMSDDPVRTVIHSGGRSIAFQEYFVRLACGVPVDRIEFAGTATARLNPAIGTLPDPAAVIICPSNPYLSIDPILAVPGARGWLKGLGVPIVVVSPIVGGAAIKGPAAKIMQELDAPVSALGVAAHYRGLADGIVIDSRDEALAEEIAALGIAVHVVPTVMRSKADRVDLADGCLAFARGLTRTLRANPLGLRPNRL</sequence>
<dbReference type="Pfam" id="PF01933">
    <property type="entry name" value="CofD"/>
    <property type="match status" value="1"/>
</dbReference>
<keyword evidence="1 3" id="KW-0808">Transferase</keyword>
<dbReference type="EMBL" id="JACRJB010000021">
    <property type="protein sequence ID" value="MBI5129398.1"/>
    <property type="molecule type" value="Genomic_DNA"/>
</dbReference>
<dbReference type="Proteomes" id="UP000782519">
    <property type="component" value="Unassembled WGS sequence"/>
</dbReference>
<dbReference type="GO" id="GO:0000287">
    <property type="term" value="F:magnesium ion binding"/>
    <property type="evidence" value="ECO:0007669"/>
    <property type="project" value="InterPro"/>
</dbReference>
<dbReference type="Gene3D" id="1.10.8.240">
    <property type="entry name" value="CofD-like domain"/>
    <property type="match status" value="1"/>
</dbReference>
<comment type="caution">
    <text evidence="3">The sequence shown here is derived from an EMBL/GenBank/DDBJ whole genome shotgun (WGS) entry which is preliminary data.</text>
</comment>
<reference evidence="3" key="1">
    <citation type="submission" date="2020-07" db="EMBL/GenBank/DDBJ databases">
        <title>Huge and variable diversity of episymbiotic CPR bacteria and DPANN archaea in groundwater ecosystems.</title>
        <authorList>
            <person name="He C.Y."/>
            <person name="Keren R."/>
            <person name="Whittaker M."/>
            <person name="Farag I.F."/>
            <person name="Doudna J."/>
            <person name="Cate J.H.D."/>
            <person name="Banfield J.F."/>
        </authorList>
    </citation>
    <scope>NUCLEOTIDE SEQUENCE</scope>
    <source>
        <strain evidence="3">NC_groundwater_1818_Pr3_B-0.1um_66_35</strain>
    </source>
</reference>
<dbReference type="EC" id="2.7.8.28" evidence="3"/>
<evidence type="ECO:0000313" key="3">
    <source>
        <dbReference type="EMBL" id="MBI5129398.1"/>
    </source>
</evidence>
<organism evidence="3 4">
    <name type="scientific">Rhodopseudomonas palustris</name>
    <dbReference type="NCBI Taxonomy" id="1076"/>
    <lineage>
        <taxon>Bacteria</taxon>
        <taxon>Pseudomonadati</taxon>
        <taxon>Pseudomonadota</taxon>
        <taxon>Alphaproteobacteria</taxon>
        <taxon>Hyphomicrobiales</taxon>
        <taxon>Nitrobacteraceae</taxon>
        <taxon>Rhodopseudomonas</taxon>
    </lineage>
</organism>
<evidence type="ECO:0000313" key="4">
    <source>
        <dbReference type="Proteomes" id="UP000782519"/>
    </source>
</evidence>
<dbReference type="NCBIfam" id="TIGR01819">
    <property type="entry name" value="F420_cofD"/>
    <property type="match status" value="1"/>
</dbReference>
<dbReference type="CDD" id="cd07186">
    <property type="entry name" value="CofD_like"/>
    <property type="match status" value="1"/>
</dbReference>
<name>A0A933W1L4_RHOPL</name>
<dbReference type="InterPro" id="IPR002882">
    <property type="entry name" value="CofD"/>
</dbReference>
<protein>
    <submittedName>
        <fullName evidence="3">2-phospho-L-lactate transferase</fullName>
        <ecNumber evidence="3">2.7.8.28</ecNumber>
    </submittedName>
</protein>
<dbReference type="AlphaFoldDB" id="A0A933W1L4"/>
<dbReference type="HAMAP" id="MF_01257">
    <property type="entry name" value="CofD"/>
    <property type="match status" value="1"/>
</dbReference>
<dbReference type="SUPFAM" id="SSF142338">
    <property type="entry name" value="CofD-like"/>
    <property type="match status" value="1"/>
</dbReference>
<evidence type="ECO:0000256" key="1">
    <source>
        <dbReference type="ARBA" id="ARBA00022679"/>
    </source>
</evidence>
<gene>
    <name evidence="3" type="ORF">HZA66_08140</name>
</gene>
<keyword evidence="2" id="KW-0460">Magnesium</keyword>